<feature type="transmembrane region" description="Helical" evidence="9">
    <location>
        <begin position="409"/>
        <end position="429"/>
    </location>
</feature>
<evidence type="ECO:0000313" key="11">
    <source>
        <dbReference type="EMBL" id="MCQ1531534.1"/>
    </source>
</evidence>
<feature type="transmembrane region" description="Helical" evidence="9">
    <location>
        <begin position="234"/>
        <end position="252"/>
    </location>
</feature>
<dbReference type="EMBL" id="JAJEKE010000024">
    <property type="protein sequence ID" value="MCQ1531534.1"/>
    <property type="molecule type" value="Genomic_DNA"/>
</dbReference>
<feature type="transmembrane region" description="Helical" evidence="9">
    <location>
        <begin position="435"/>
        <end position="455"/>
    </location>
</feature>
<feature type="transmembrane region" description="Helical" evidence="9">
    <location>
        <begin position="9"/>
        <end position="30"/>
    </location>
</feature>
<feature type="transmembrane region" description="Helical" evidence="9">
    <location>
        <begin position="312"/>
        <end position="329"/>
    </location>
</feature>
<dbReference type="PANTHER" id="PTHR33451">
    <property type="entry name" value="MALATE-2H(+)/NA(+)-LACTATE ANTIPORTER"/>
    <property type="match status" value="1"/>
</dbReference>
<dbReference type="Pfam" id="PF03553">
    <property type="entry name" value="Na_H_antiporter"/>
    <property type="match status" value="1"/>
</dbReference>
<reference evidence="11 12" key="1">
    <citation type="submission" date="2021-10" db="EMBL/GenBank/DDBJ databases">
        <title>Lutispora strain m25 sp. nov., a thermophilic, non-spore-forming bacterium isolated from a lab-scale methanogenic bioreactor digesting anaerobic sludge.</title>
        <authorList>
            <person name="El Houari A."/>
            <person name="Mcdonald J."/>
        </authorList>
    </citation>
    <scope>NUCLEOTIDE SEQUENCE [LARGE SCALE GENOMIC DNA]</scope>
    <source>
        <strain evidence="12">m25</strain>
    </source>
</reference>
<feature type="transmembrane region" description="Helical" evidence="9">
    <location>
        <begin position="36"/>
        <end position="54"/>
    </location>
</feature>
<keyword evidence="7 9" id="KW-0472">Membrane</keyword>
<evidence type="ECO:0000256" key="2">
    <source>
        <dbReference type="ARBA" id="ARBA00022448"/>
    </source>
</evidence>
<dbReference type="PANTHER" id="PTHR33451:SF3">
    <property type="entry name" value="MALATE-2H(+)_NA(+)-LACTATE ANTIPORTER"/>
    <property type="match status" value="1"/>
</dbReference>
<sequence length="478" mass="50895">MKENNSPSFGICLFIVISLLVIMGASLGFLGIPVHIAMSISMAVAIAALLYSGVKWDFIISSIEDGGKMAITTVLILFIIGMVMGSWMASGTVPAIIYWGLKLINPKIFLVTACLVCCVVSISTGSSWSTGGTIGVALIAVGEGLGINPAITAGAIVSGAYFGDKMSPLSDTTNLSPAIAEGDLFDHIKSMLYTTTPSLIIALILYGIIGAKYSSDTLDVSSINTTLEVIKQTFNLNFLVWIPPILVIILAIKKVPALISLLFSAIIAALIAVFVQGETISSITTIMDTGFASNVGIASVDKLLSRGGLQNMAYTVTLTLIVMPYGAILEKTQVLSVLLEKFKVLTKSVGSLVTSTVLTAIGLNIVTSSQYMSLVLTGRMYLQAYKDKDMLPQTLSRTLEDSATMTSPLVPWNLCALFFAGALGVPTISYLPYAFLNWISPLVAIIFAWLGLFQWKTGAIYSNKTYRPIDAKEGIADN</sequence>
<dbReference type="InterPro" id="IPR004770">
    <property type="entry name" value="Na/H_antiport_NhaC"/>
</dbReference>
<feature type="transmembrane region" description="Helical" evidence="9">
    <location>
        <begin position="349"/>
        <end position="366"/>
    </location>
</feature>
<feature type="transmembrane region" description="Helical" evidence="9">
    <location>
        <begin position="136"/>
        <end position="162"/>
    </location>
</feature>
<feature type="transmembrane region" description="Helical" evidence="9">
    <location>
        <begin position="75"/>
        <end position="101"/>
    </location>
</feature>
<feature type="domain" description="Na+/H+ antiporter NhaC-like C-terminal" evidence="10">
    <location>
        <begin position="159"/>
        <end position="452"/>
    </location>
</feature>
<evidence type="ECO:0000313" key="12">
    <source>
        <dbReference type="Proteomes" id="UP001651880"/>
    </source>
</evidence>
<feature type="transmembrane region" description="Helical" evidence="9">
    <location>
        <begin position="107"/>
        <end position="124"/>
    </location>
</feature>
<comment type="caution">
    <text evidence="11">The sequence shown here is derived from an EMBL/GenBank/DDBJ whole genome shotgun (WGS) entry which is preliminary data.</text>
</comment>
<evidence type="ECO:0000256" key="5">
    <source>
        <dbReference type="ARBA" id="ARBA00022692"/>
    </source>
</evidence>
<gene>
    <name evidence="11" type="primary">nhaC</name>
    <name evidence="11" type="ORF">LJD61_18635</name>
</gene>
<evidence type="ECO:0000256" key="1">
    <source>
        <dbReference type="ARBA" id="ARBA00004651"/>
    </source>
</evidence>
<keyword evidence="2" id="KW-0813">Transport</keyword>
<evidence type="ECO:0000256" key="7">
    <source>
        <dbReference type="ARBA" id="ARBA00023136"/>
    </source>
</evidence>
<keyword evidence="3" id="KW-0050">Antiport</keyword>
<evidence type="ECO:0000256" key="4">
    <source>
        <dbReference type="ARBA" id="ARBA00022475"/>
    </source>
</evidence>
<dbReference type="InterPro" id="IPR052180">
    <property type="entry name" value="NhaC_Na-H+_Antiporter"/>
</dbReference>
<accession>A0ABT1NKB0</accession>
<evidence type="ECO:0000256" key="6">
    <source>
        <dbReference type="ARBA" id="ARBA00022989"/>
    </source>
</evidence>
<dbReference type="RefSeq" id="WP_255229083.1">
    <property type="nucleotide sequence ID" value="NZ_JAJEKE010000024.1"/>
</dbReference>
<comment type="similarity">
    <text evidence="8">Belongs to the NhaC Na(+)/H(+) (TC 2.A.35) antiporter family.</text>
</comment>
<evidence type="ECO:0000259" key="10">
    <source>
        <dbReference type="Pfam" id="PF03553"/>
    </source>
</evidence>
<keyword evidence="5 9" id="KW-0812">Transmembrane</keyword>
<keyword evidence="4" id="KW-1003">Cell membrane</keyword>
<evidence type="ECO:0000256" key="8">
    <source>
        <dbReference type="ARBA" id="ARBA00038435"/>
    </source>
</evidence>
<keyword evidence="12" id="KW-1185">Reference proteome</keyword>
<comment type="subcellular location">
    <subcellularLocation>
        <location evidence="1">Cell membrane</location>
        <topology evidence="1">Multi-pass membrane protein</topology>
    </subcellularLocation>
</comment>
<feature type="transmembrane region" description="Helical" evidence="9">
    <location>
        <begin position="258"/>
        <end position="277"/>
    </location>
</feature>
<dbReference type="InterPro" id="IPR018461">
    <property type="entry name" value="Na/H_Antiport_NhaC-like_C"/>
</dbReference>
<protein>
    <submittedName>
        <fullName evidence="11">Na+/H+ antiporter NhaC</fullName>
    </submittedName>
</protein>
<evidence type="ECO:0000256" key="3">
    <source>
        <dbReference type="ARBA" id="ARBA00022449"/>
    </source>
</evidence>
<feature type="transmembrane region" description="Helical" evidence="9">
    <location>
        <begin position="191"/>
        <end position="213"/>
    </location>
</feature>
<dbReference type="NCBIfam" id="TIGR00931">
    <property type="entry name" value="antiport_nhaC"/>
    <property type="match status" value="1"/>
</dbReference>
<name>A0ABT1NKB0_9FIRM</name>
<evidence type="ECO:0000256" key="9">
    <source>
        <dbReference type="SAM" id="Phobius"/>
    </source>
</evidence>
<dbReference type="Proteomes" id="UP001651880">
    <property type="component" value="Unassembled WGS sequence"/>
</dbReference>
<organism evidence="11 12">
    <name type="scientific">Lutispora saccharofermentans</name>
    <dbReference type="NCBI Taxonomy" id="3024236"/>
    <lineage>
        <taxon>Bacteria</taxon>
        <taxon>Bacillati</taxon>
        <taxon>Bacillota</taxon>
        <taxon>Clostridia</taxon>
        <taxon>Lutisporales</taxon>
        <taxon>Lutisporaceae</taxon>
        <taxon>Lutispora</taxon>
    </lineage>
</organism>
<keyword evidence="6 9" id="KW-1133">Transmembrane helix</keyword>
<proteinExistence type="inferred from homology"/>